<dbReference type="EMBL" id="KB201451">
    <property type="protein sequence ID" value="ESO96577.1"/>
    <property type="molecule type" value="Genomic_DNA"/>
</dbReference>
<sequence length="202" mass="22960">MASTECYLTLASRYYDDRVEPERLRCAQSCYDNNVCFGVAYHKGRQICYVYNQFPHSPIVDVGMVTFLPEDASYRVEVKTGDASTAKTDAKAYVRIYGSYGDTGPLQLDQSLNHSDPFHRNYIDTFILTAPVIGQMEKIKIGHDNSGLDPGWYLDTVTIDIPYEGRRYVFVCNRWLTEFNNGSIEKELQPTSSEGYVKGNID</sequence>
<dbReference type="Gene3D" id="2.40.180.10">
    <property type="entry name" value="Catalase core domain"/>
    <property type="match status" value="1"/>
</dbReference>
<dbReference type="CDD" id="cd01756">
    <property type="entry name" value="PLAT_repeat"/>
    <property type="match status" value="1"/>
</dbReference>
<dbReference type="GeneID" id="20242887"/>
<dbReference type="InterPro" id="IPR052970">
    <property type="entry name" value="Inner_ear_hair_cell_LOXHD"/>
</dbReference>
<gene>
    <name evidence="3" type="ORF">LOTGIDRAFT_174808</name>
</gene>
<reference evidence="3 4" key="1">
    <citation type="journal article" date="2013" name="Nature">
        <title>Insights into bilaterian evolution from three spiralian genomes.</title>
        <authorList>
            <person name="Simakov O."/>
            <person name="Marletaz F."/>
            <person name="Cho S.J."/>
            <person name="Edsinger-Gonzales E."/>
            <person name="Havlak P."/>
            <person name="Hellsten U."/>
            <person name="Kuo D.H."/>
            <person name="Larsson T."/>
            <person name="Lv J."/>
            <person name="Arendt D."/>
            <person name="Savage R."/>
            <person name="Osoegawa K."/>
            <person name="de Jong P."/>
            <person name="Grimwood J."/>
            <person name="Chapman J.A."/>
            <person name="Shapiro H."/>
            <person name="Aerts A."/>
            <person name="Otillar R.P."/>
            <person name="Terry A.Y."/>
            <person name="Boore J.L."/>
            <person name="Grigoriev I.V."/>
            <person name="Lindberg D.R."/>
            <person name="Seaver E.C."/>
            <person name="Weisblat D.A."/>
            <person name="Putnam N.H."/>
            <person name="Rokhsar D.S."/>
        </authorList>
    </citation>
    <scope>NUCLEOTIDE SEQUENCE [LARGE SCALE GENOMIC DNA]</scope>
</reference>
<keyword evidence="4" id="KW-1185">Reference proteome</keyword>
<evidence type="ECO:0000313" key="4">
    <source>
        <dbReference type="Proteomes" id="UP000030746"/>
    </source>
</evidence>
<evidence type="ECO:0000259" key="2">
    <source>
        <dbReference type="PROSITE" id="PS50095"/>
    </source>
</evidence>
<dbReference type="RefSeq" id="XP_009052713.1">
    <property type="nucleotide sequence ID" value="XM_009054465.1"/>
</dbReference>
<dbReference type="AlphaFoldDB" id="V4AI33"/>
<protein>
    <recommendedName>
        <fullName evidence="2">PLAT domain-containing protein</fullName>
    </recommendedName>
</protein>
<comment type="caution">
    <text evidence="1">Lacks conserved residue(s) required for the propagation of feature annotation.</text>
</comment>
<organism evidence="3 4">
    <name type="scientific">Lottia gigantea</name>
    <name type="common">Giant owl limpet</name>
    <dbReference type="NCBI Taxonomy" id="225164"/>
    <lineage>
        <taxon>Eukaryota</taxon>
        <taxon>Metazoa</taxon>
        <taxon>Spiralia</taxon>
        <taxon>Lophotrochozoa</taxon>
        <taxon>Mollusca</taxon>
        <taxon>Gastropoda</taxon>
        <taxon>Patellogastropoda</taxon>
        <taxon>Lottioidea</taxon>
        <taxon>Lottiidae</taxon>
        <taxon>Lottia</taxon>
    </lineage>
</organism>
<feature type="domain" description="PLAT" evidence="2">
    <location>
        <begin position="72"/>
        <end position="190"/>
    </location>
</feature>
<proteinExistence type="predicted"/>
<dbReference type="InterPro" id="IPR036392">
    <property type="entry name" value="PLAT/LH2_dom_sf"/>
</dbReference>
<evidence type="ECO:0000256" key="1">
    <source>
        <dbReference type="PROSITE-ProRule" id="PRU00152"/>
    </source>
</evidence>
<dbReference type="OrthoDB" id="5322100at2759"/>
<dbReference type="SUPFAM" id="SSF49723">
    <property type="entry name" value="Lipase/lipooxygenase domain (PLAT/LH2 domain)"/>
    <property type="match status" value="1"/>
</dbReference>
<dbReference type="PANTHER" id="PTHR45901:SF3">
    <property type="entry name" value="LIPOXYGENASE HOMOLOGY DOMAIN-CONTAINING PROTEIN 1"/>
    <property type="match status" value="1"/>
</dbReference>
<dbReference type="Proteomes" id="UP000030746">
    <property type="component" value="Unassembled WGS sequence"/>
</dbReference>
<evidence type="ECO:0000313" key="3">
    <source>
        <dbReference type="EMBL" id="ESO96577.1"/>
    </source>
</evidence>
<dbReference type="Pfam" id="PF01477">
    <property type="entry name" value="PLAT"/>
    <property type="match status" value="1"/>
</dbReference>
<dbReference type="HOGENOM" id="CLU_1356016_0_0_1"/>
<dbReference type="CTD" id="20242887"/>
<dbReference type="InterPro" id="IPR001024">
    <property type="entry name" value="PLAT/LH2_dom"/>
</dbReference>
<accession>V4AI33</accession>
<dbReference type="PROSITE" id="PS50095">
    <property type="entry name" value="PLAT"/>
    <property type="match status" value="1"/>
</dbReference>
<dbReference type="KEGG" id="lgi:LOTGIDRAFT_174808"/>
<dbReference type="SMART" id="SM00308">
    <property type="entry name" value="LH2"/>
    <property type="match status" value="1"/>
</dbReference>
<name>V4AI33_LOTGI</name>
<dbReference type="PANTHER" id="PTHR45901">
    <property type="entry name" value="PROTEIN CBG12474"/>
    <property type="match status" value="1"/>
</dbReference>